<dbReference type="InterPro" id="IPR036322">
    <property type="entry name" value="WD40_repeat_dom_sf"/>
</dbReference>
<dbReference type="InterPro" id="IPR007111">
    <property type="entry name" value="NACHT_NTPase"/>
</dbReference>
<dbReference type="SUPFAM" id="SSF52540">
    <property type="entry name" value="P-loop containing nucleoside triphosphate hydrolases"/>
    <property type="match status" value="1"/>
</dbReference>
<feature type="repeat" description="WD" evidence="3">
    <location>
        <begin position="1065"/>
        <end position="1106"/>
    </location>
</feature>
<proteinExistence type="predicted"/>
<dbReference type="Pfam" id="PF24883">
    <property type="entry name" value="NPHP3_N"/>
    <property type="match status" value="1"/>
</dbReference>
<dbReference type="PROSITE" id="PS50082">
    <property type="entry name" value="WD_REPEATS_2"/>
    <property type="match status" value="8"/>
</dbReference>
<dbReference type="PROSITE" id="PS00678">
    <property type="entry name" value="WD_REPEATS_1"/>
    <property type="match status" value="4"/>
</dbReference>
<feature type="repeat" description="WD" evidence="3">
    <location>
        <begin position="760"/>
        <end position="801"/>
    </location>
</feature>
<dbReference type="InterPro" id="IPR056884">
    <property type="entry name" value="NPHP3-like_N"/>
</dbReference>
<keyword evidence="1 3" id="KW-0853">WD repeat</keyword>
<dbReference type="InParanoid" id="A0A286UPL4"/>
<dbReference type="Proteomes" id="UP000217199">
    <property type="component" value="Unassembled WGS sequence"/>
</dbReference>
<dbReference type="SMART" id="SM00320">
    <property type="entry name" value="WD40"/>
    <property type="match status" value="14"/>
</dbReference>
<evidence type="ECO:0000259" key="4">
    <source>
        <dbReference type="PROSITE" id="PS50837"/>
    </source>
</evidence>
<feature type="repeat" description="WD" evidence="3">
    <location>
        <begin position="1022"/>
        <end position="1063"/>
    </location>
</feature>
<feature type="repeat" description="WD" evidence="3">
    <location>
        <begin position="1150"/>
        <end position="1191"/>
    </location>
</feature>
<dbReference type="GO" id="GO:1990234">
    <property type="term" value="C:transferase complex"/>
    <property type="evidence" value="ECO:0007669"/>
    <property type="project" value="UniProtKB-ARBA"/>
</dbReference>
<name>A0A286UPL4_9AGAM</name>
<protein>
    <submittedName>
        <fullName evidence="5">Nucleotide-binding-oligomerization-domain like receptor</fullName>
    </submittedName>
</protein>
<feature type="repeat" description="WD" evidence="3">
    <location>
        <begin position="945"/>
        <end position="979"/>
    </location>
</feature>
<feature type="repeat" description="WD" evidence="3">
    <location>
        <begin position="1193"/>
        <end position="1227"/>
    </location>
</feature>
<dbReference type="PROSITE" id="PS50294">
    <property type="entry name" value="WD_REPEATS_REGION"/>
    <property type="match status" value="6"/>
</dbReference>
<dbReference type="InterPro" id="IPR001680">
    <property type="entry name" value="WD40_rpt"/>
</dbReference>
<dbReference type="InterPro" id="IPR020472">
    <property type="entry name" value="WD40_PAC1"/>
</dbReference>
<dbReference type="OrthoDB" id="544788at2759"/>
<evidence type="ECO:0000256" key="3">
    <source>
        <dbReference type="PROSITE-ProRule" id="PRU00221"/>
    </source>
</evidence>
<dbReference type="Pfam" id="PF00400">
    <property type="entry name" value="WD40"/>
    <property type="match status" value="9"/>
</dbReference>
<evidence type="ECO:0000256" key="1">
    <source>
        <dbReference type="ARBA" id="ARBA00022574"/>
    </source>
</evidence>
<feature type="repeat" description="WD" evidence="3">
    <location>
        <begin position="1107"/>
        <end position="1148"/>
    </location>
</feature>
<evidence type="ECO:0000313" key="6">
    <source>
        <dbReference type="Proteomes" id="UP000217199"/>
    </source>
</evidence>
<dbReference type="SMART" id="SM00382">
    <property type="entry name" value="AAA"/>
    <property type="match status" value="1"/>
</dbReference>
<dbReference type="InterPro" id="IPR015943">
    <property type="entry name" value="WD40/YVTN_repeat-like_dom_sf"/>
</dbReference>
<feature type="domain" description="NACHT" evidence="4">
    <location>
        <begin position="98"/>
        <end position="242"/>
    </location>
</feature>
<evidence type="ECO:0000256" key="2">
    <source>
        <dbReference type="ARBA" id="ARBA00022737"/>
    </source>
</evidence>
<dbReference type="CDD" id="cd00200">
    <property type="entry name" value="WD40"/>
    <property type="match status" value="1"/>
</dbReference>
<dbReference type="InterPro" id="IPR019775">
    <property type="entry name" value="WD40_repeat_CS"/>
</dbReference>
<feature type="repeat" description="WD" evidence="3">
    <location>
        <begin position="803"/>
        <end position="844"/>
    </location>
</feature>
<evidence type="ECO:0000313" key="5">
    <source>
        <dbReference type="EMBL" id="PAV21536.1"/>
    </source>
</evidence>
<dbReference type="PANTHER" id="PTHR22847">
    <property type="entry name" value="WD40 REPEAT PROTEIN"/>
    <property type="match status" value="1"/>
</dbReference>
<dbReference type="InterPro" id="IPR003593">
    <property type="entry name" value="AAA+_ATPase"/>
</dbReference>
<dbReference type="PROSITE" id="PS50837">
    <property type="entry name" value="NACHT"/>
    <property type="match status" value="1"/>
</dbReference>
<accession>A0A286UPL4</accession>
<reference evidence="5 6" key="1">
    <citation type="journal article" date="2017" name="Mol. Ecol.">
        <title>Comparative and population genomic landscape of Phellinus noxius: A hypervariable fungus causing root rot in trees.</title>
        <authorList>
            <person name="Chung C.L."/>
            <person name="Lee T.J."/>
            <person name="Akiba M."/>
            <person name="Lee H.H."/>
            <person name="Kuo T.H."/>
            <person name="Liu D."/>
            <person name="Ke H.M."/>
            <person name="Yokoi T."/>
            <person name="Roa M.B."/>
            <person name="Lu M.J."/>
            <person name="Chang Y.Y."/>
            <person name="Ann P.J."/>
            <person name="Tsai J.N."/>
            <person name="Chen C.Y."/>
            <person name="Tzean S.S."/>
            <person name="Ota Y."/>
            <person name="Hattori T."/>
            <person name="Sahashi N."/>
            <person name="Liou R.F."/>
            <person name="Kikuchi T."/>
            <person name="Tsai I.J."/>
        </authorList>
    </citation>
    <scope>NUCLEOTIDE SEQUENCE [LARGE SCALE GENOMIC DNA]</scope>
    <source>
        <strain evidence="5 6">FFPRI411160</strain>
    </source>
</reference>
<dbReference type="PRINTS" id="PR00320">
    <property type="entry name" value="GPROTEINBRPT"/>
</dbReference>
<keyword evidence="6" id="KW-1185">Reference proteome</keyword>
<comment type="caution">
    <text evidence="5">The sequence shown here is derived from an EMBL/GenBank/DDBJ whole genome shotgun (WGS) entry which is preliminary data.</text>
</comment>
<sequence length="1284" mass="144382">MPYSHEGPNASATFGNYNDINETQNIFTNITNVQNNTVKNKKVYKRTPKSHQNLKRDLRDILNPSDFVGNTRFCCLENTRKQTLQSIDEWVNTGQYPNVLLLIGAAGTGKSTIATTVARQYQKRGQIGCHMFFVRGSSDPRNVLESIAYSLSAYSQTIAESLVDQLKDKGNLGPSDLKTKFDILLREPLYTAATKAREPILIVLDALDECGAPKARQSLINVLRDGLPTLPPNFRFIITSRPENDILSAFTSLQHPKAEKFDLDLRVEESKLDVFKYIKYELEELRSSRILRVPQSWAWNESIQSLADIADGLFIWASTAIKLISEQQFDRFNSLVELAKNGKKVNLNDLYATILENAFRWDEGLKEIFFGVFSFVLFSKSPLSDEAINGVLGRDVAPDILMSLRSLVVYDPGNPITIRHASFYDYLVSCKEMPWYIDPEVQKAYIASKCLERMGDSLRYNICNIPSSSVFNTDIPDIENLVSRYIPPFLKYICCYWAHHLQDVPYSQKLCSQLRSFAHHQLLFWFEVLSLTDTFNDHVGPTLLFAIHWIGNNDPELSSFLRDAYRQAVTYLEPISKSVLQIYTSLLPLTKEESPMSIHYSKYANDAFRVEYVGTKPRSNCIKTIQVRDGYEPIDFLLFSPDGTRILSNSERGLCVWDATSGELIAGPLAENDGSSVLSAAYSLDGRCIIDVSTKGIIRKWDIFTGCLVWGRVMVEGQINLTWVTSALFSPDRKSIVFGDTLGMIRVWNVDTGEQDGEPLEEHISSVNHLSFSSDGRYLASGSSDATILIWDMDKRELKTGWFKKRGCRMTAVTLSPNGNNVVSSSSDGYIYVQDVDSGKILRKIKCVNTVYSVVYSPNGLFLLGCGAWWIRMWDMADDMAEEKVLEAAGYIYQISFSPDGSRFVSGSRCVALSRGVSSAIQVWDASWSVEEPKSTFEEDKQVWISSIALSPGGKFIASGLYKGGIYLWSVLSGELVKKLELSRGVISVSFSPINEYLIAFVSWLSGTVQVWDVTNDVVVTIGNHEDSTRSIAFSPDGMHVASGSEDKTICIWNVESRKLEVGPLTGHKERVLAVAYSQNGKRLVSGSTDNTVRVWNSETGELLSTLIEKSYSLWSVACSLDGSRIVSRSDDKTIRVWDVESDRIVCREITGHEELVTSVSLSLDGKRILSGSYDNIACVWDADTGELLFSLFNGRTSRVRSSLFFPDGRHFATVSTDGAIRIWTLDEIPNDNNWELKVDNWVVDKDGKLMMWIPSNLHEYLYHARNTRIINSSFHFKLHFGTK</sequence>
<dbReference type="STRING" id="2282107.A0A286UPL4"/>
<gene>
    <name evidence="5" type="ORF">PNOK_0149300</name>
</gene>
<dbReference type="EMBL" id="NBII01000002">
    <property type="protein sequence ID" value="PAV21536.1"/>
    <property type="molecule type" value="Genomic_DNA"/>
</dbReference>
<keyword evidence="5" id="KW-0675">Receptor</keyword>
<keyword evidence="2" id="KW-0677">Repeat</keyword>
<dbReference type="PANTHER" id="PTHR22847:SF637">
    <property type="entry name" value="WD REPEAT DOMAIN 5B"/>
    <property type="match status" value="1"/>
</dbReference>
<dbReference type="Gene3D" id="3.40.50.300">
    <property type="entry name" value="P-loop containing nucleotide triphosphate hydrolases"/>
    <property type="match status" value="1"/>
</dbReference>
<dbReference type="Gene3D" id="2.130.10.10">
    <property type="entry name" value="YVTN repeat-like/Quinoprotein amine dehydrogenase"/>
    <property type="match status" value="4"/>
</dbReference>
<dbReference type="SUPFAM" id="SSF50978">
    <property type="entry name" value="WD40 repeat-like"/>
    <property type="match status" value="2"/>
</dbReference>
<dbReference type="SUPFAM" id="SSF82171">
    <property type="entry name" value="DPP6 N-terminal domain-like"/>
    <property type="match status" value="1"/>
</dbReference>
<dbReference type="InterPro" id="IPR027417">
    <property type="entry name" value="P-loop_NTPase"/>
</dbReference>
<organism evidence="5 6">
    <name type="scientific">Pyrrhoderma noxium</name>
    <dbReference type="NCBI Taxonomy" id="2282107"/>
    <lineage>
        <taxon>Eukaryota</taxon>
        <taxon>Fungi</taxon>
        <taxon>Dikarya</taxon>
        <taxon>Basidiomycota</taxon>
        <taxon>Agaricomycotina</taxon>
        <taxon>Agaricomycetes</taxon>
        <taxon>Hymenochaetales</taxon>
        <taxon>Hymenochaetaceae</taxon>
        <taxon>Pyrrhoderma</taxon>
    </lineage>
</organism>